<keyword evidence="1" id="KW-1133">Transmembrane helix</keyword>
<evidence type="ECO:0000256" key="1">
    <source>
        <dbReference type="SAM" id="Phobius"/>
    </source>
</evidence>
<organism evidence="2 3">
    <name type="scientific">Camelus dromedarius</name>
    <name type="common">Dromedary</name>
    <name type="synonym">Arabian camel</name>
    <dbReference type="NCBI Taxonomy" id="9838"/>
    <lineage>
        <taxon>Eukaryota</taxon>
        <taxon>Metazoa</taxon>
        <taxon>Chordata</taxon>
        <taxon>Craniata</taxon>
        <taxon>Vertebrata</taxon>
        <taxon>Euteleostomi</taxon>
        <taxon>Mammalia</taxon>
        <taxon>Eutheria</taxon>
        <taxon>Laurasiatheria</taxon>
        <taxon>Artiodactyla</taxon>
        <taxon>Tylopoda</taxon>
        <taxon>Camelidae</taxon>
        <taxon>Camelus</taxon>
    </lineage>
</organism>
<sequence>MNASKNPDLVLSGLSRTQRKTLLGTCSSALALVLTPAPTTHVLLPQPALPG</sequence>
<proteinExistence type="predicted"/>
<reference evidence="2 3" key="1">
    <citation type="journal article" date="2019" name="Mol. Ecol. Resour.">
        <title>Improving Illumina assemblies with Hi-C and long reads: an example with the North African dromedary.</title>
        <authorList>
            <person name="Elbers J.P."/>
            <person name="Rogers M.F."/>
            <person name="Perelman P.L."/>
            <person name="Proskuryakova A.A."/>
            <person name="Serdyukova N.A."/>
            <person name="Johnson W.E."/>
            <person name="Horin P."/>
            <person name="Corander J."/>
            <person name="Murphy D."/>
            <person name="Burger P.A."/>
        </authorList>
    </citation>
    <scope>NUCLEOTIDE SEQUENCE [LARGE SCALE GENOMIC DNA]</scope>
    <source>
        <strain evidence="2">Drom800</strain>
        <tissue evidence="2">Blood</tissue>
    </source>
</reference>
<keyword evidence="1" id="KW-0812">Transmembrane</keyword>
<comment type="caution">
    <text evidence="2">The sequence shown here is derived from an EMBL/GenBank/DDBJ whole genome shotgun (WGS) entry which is preliminary data.</text>
</comment>
<name>A0A5N4CT77_CAMDR</name>
<accession>A0A5N4CT77</accession>
<evidence type="ECO:0000313" key="2">
    <source>
        <dbReference type="EMBL" id="KAB1262043.1"/>
    </source>
</evidence>
<dbReference type="AlphaFoldDB" id="A0A5N4CT77"/>
<dbReference type="Proteomes" id="UP000299084">
    <property type="component" value="Unassembled WGS sequence"/>
</dbReference>
<gene>
    <name evidence="2" type="ORF">Cadr_000022182</name>
</gene>
<feature type="transmembrane region" description="Helical" evidence="1">
    <location>
        <begin position="21"/>
        <end position="44"/>
    </location>
</feature>
<keyword evidence="3" id="KW-1185">Reference proteome</keyword>
<evidence type="ECO:0000313" key="3">
    <source>
        <dbReference type="Proteomes" id="UP000299084"/>
    </source>
</evidence>
<protein>
    <submittedName>
        <fullName evidence="2">Uncharacterized protein</fullName>
    </submittedName>
</protein>
<dbReference type="EMBL" id="JWIN03000020">
    <property type="protein sequence ID" value="KAB1262043.1"/>
    <property type="molecule type" value="Genomic_DNA"/>
</dbReference>
<keyword evidence="1" id="KW-0472">Membrane</keyword>